<dbReference type="InterPro" id="IPR003439">
    <property type="entry name" value="ABC_transporter-like_ATP-bd"/>
</dbReference>
<name>F5RMN7_9FIRM</name>
<accession>F5RMN7</accession>
<comment type="caution">
    <text evidence="3">The sequence shown here is derived from an EMBL/GenBank/DDBJ whole genome shotgun (WGS) entry which is preliminary data.</text>
</comment>
<evidence type="ECO:0000313" key="4">
    <source>
        <dbReference type="Proteomes" id="UP000004067"/>
    </source>
</evidence>
<dbReference type="Proteomes" id="UP000004067">
    <property type="component" value="Unassembled WGS sequence"/>
</dbReference>
<dbReference type="GO" id="GO:0005524">
    <property type="term" value="F:ATP binding"/>
    <property type="evidence" value="ECO:0007669"/>
    <property type="project" value="InterPro"/>
</dbReference>
<evidence type="ECO:0000313" key="3">
    <source>
        <dbReference type="EMBL" id="EGK59535.1"/>
    </source>
</evidence>
<dbReference type="STRING" id="888060.HMPREF9081_1523"/>
<evidence type="ECO:0000259" key="2">
    <source>
        <dbReference type="Pfam" id="PF00005"/>
    </source>
</evidence>
<dbReference type="EC" id="3.6.3.30" evidence="3"/>
<organism evidence="3 4">
    <name type="scientific">Centipeda periodontii DSM 2778</name>
    <dbReference type="NCBI Taxonomy" id="888060"/>
    <lineage>
        <taxon>Bacteria</taxon>
        <taxon>Bacillati</taxon>
        <taxon>Bacillota</taxon>
        <taxon>Negativicutes</taxon>
        <taxon>Selenomonadales</taxon>
        <taxon>Selenomonadaceae</taxon>
        <taxon>Centipeda</taxon>
    </lineage>
</organism>
<dbReference type="eggNOG" id="COG1120">
    <property type="taxonomic scope" value="Bacteria"/>
</dbReference>
<proteinExistence type="predicted"/>
<dbReference type="PANTHER" id="PTHR42734:SF19">
    <property type="entry name" value="IRON COMPOUNDS ABC TRANSPORTER, ATP-BINDING PROTEIN"/>
    <property type="match status" value="1"/>
</dbReference>
<gene>
    <name evidence="3" type="primary">fecE3</name>
    <name evidence="3" type="ORF">HMPREF9081_1523</name>
</gene>
<keyword evidence="1" id="KW-0813">Transport</keyword>
<dbReference type="SUPFAM" id="SSF52540">
    <property type="entry name" value="P-loop containing nucleoside triphosphate hydrolases"/>
    <property type="match status" value="1"/>
</dbReference>
<dbReference type="HOGENOM" id="CLU_000604_1_11_9"/>
<dbReference type="InterPro" id="IPR017871">
    <property type="entry name" value="ABC_transporter-like_CS"/>
</dbReference>
<dbReference type="Gene3D" id="3.40.50.300">
    <property type="entry name" value="P-loop containing nucleotide triphosphate hydrolases"/>
    <property type="match status" value="1"/>
</dbReference>
<keyword evidence="3" id="KW-0378">Hydrolase</keyword>
<reference evidence="3 4" key="1">
    <citation type="submission" date="2011-04" db="EMBL/GenBank/DDBJ databases">
        <authorList>
            <person name="Muzny D."/>
            <person name="Qin X."/>
            <person name="Deng J."/>
            <person name="Jiang H."/>
            <person name="Liu Y."/>
            <person name="Qu J."/>
            <person name="Song X.-Z."/>
            <person name="Zhang L."/>
            <person name="Thornton R."/>
            <person name="Coyle M."/>
            <person name="Francisco L."/>
            <person name="Jackson L."/>
            <person name="Javaid M."/>
            <person name="Korchina V."/>
            <person name="Kovar C."/>
            <person name="Mata R."/>
            <person name="Mathew T."/>
            <person name="Ngo R."/>
            <person name="Nguyen L."/>
            <person name="Nguyen N."/>
            <person name="Okwuonu G."/>
            <person name="Ongeri F."/>
            <person name="Pham C."/>
            <person name="Simmons D."/>
            <person name="Wilczek-Boney K."/>
            <person name="Hale W."/>
            <person name="Jakkamsetti A."/>
            <person name="Pham P."/>
            <person name="Ruth R."/>
            <person name="San Lucas F."/>
            <person name="Warren J."/>
            <person name="Zhang J."/>
            <person name="Zhao Z."/>
            <person name="Zhou C."/>
            <person name="Zhu D."/>
            <person name="Lee S."/>
            <person name="Bess C."/>
            <person name="Blankenburg K."/>
            <person name="Forbes L."/>
            <person name="Fu Q."/>
            <person name="Gubbala S."/>
            <person name="Hirani K."/>
            <person name="Jayaseelan J.C."/>
            <person name="Lara F."/>
            <person name="Munidasa M."/>
            <person name="Palculict T."/>
            <person name="Patil S."/>
            <person name="Pu L.-L."/>
            <person name="Saada N."/>
            <person name="Tang L."/>
            <person name="Weissenberger G."/>
            <person name="Zhu Y."/>
            <person name="Hemphill L."/>
            <person name="Shang Y."/>
            <person name="Youmans B."/>
            <person name="Ayvaz T."/>
            <person name="Ross M."/>
            <person name="Santibanez J."/>
            <person name="Aqrawi P."/>
            <person name="Gross S."/>
            <person name="Joshi V."/>
            <person name="Fowler G."/>
            <person name="Nazareth L."/>
            <person name="Reid J."/>
            <person name="Worley K."/>
            <person name="Petrosino J."/>
            <person name="Highlander S."/>
            <person name="Gibbs R."/>
        </authorList>
    </citation>
    <scope>NUCLEOTIDE SEQUENCE [LARGE SCALE GENOMIC DNA]</scope>
    <source>
        <strain evidence="3 4">DSM 2778</strain>
    </source>
</reference>
<dbReference type="GO" id="GO:0016887">
    <property type="term" value="F:ATP hydrolysis activity"/>
    <property type="evidence" value="ECO:0007669"/>
    <property type="project" value="InterPro"/>
</dbReference>
<dbReference type="EMBL" id="AFHQ01000034">
    <property type="protein sequence ID" value="EGK59535.1"/>
    <property type="molecule type" value="Genomic_DNA"/>
</dbReference>
<keyword evidence="4" id="KW-1185">Reference proteome</keyword>
<dbReference type="Pfam" id="PF00005">
    <property type="entry name" value="ABC_tran"/>
    <property type="match status" value="1"/>
</dbReference>
<dbReference type="InterPro" id="IPR027417">
    <property type="entry name" value="P-loop_NTPase"/>
</dbReference>
<feature type="domain" description="ABC transporter" evidence="2">
    <location>
        <begin position="5"/>
        <end position="102"/>
    </location>
</feature>
<dbReference type="PANTHER" id="PTHR42734">
    <property type="entry name" value="METAL TRANSPORT SYSTEM ATP-BINDING PROTEIN TM_0124-RELATED"/>
    <property type="match status" value="1"/>
</dbReference>
<dbReference type="InterPro" id="IPR050153">
    <property type="entry name" value="Metal_Ion_Import_ABC"/>
</dbReference>
<dbReference type="PROSITE" id="PS00211">
    <property type="entry name" value="ABC_TRANSPORTER_1"/>
    <property type="match status" value="1"/>
</dbReference>
<dbReference type="AlphaFoldDB" id="F5RMN7"/>
<sequence length="194" mass="21296">MSAWTVQERARRIAYVPQVHTPPFPFTVHDVVVMGRAAHIGSLGVPGKKDQRIADDAIEMLDIAHLSQKIYTKISGGERQLVLLARAIAQQPQLLCMDEPTASLDFGNQVLVMNRIRTLSAAGITVIMTTHAPSHAFYCADQTAVMGRDGVFFVGQTNDVITEQRLKKLYGVTAKIVGYDNVPESRTCVPLPPQ</sequence>
<protein>
    <submittedName>
        <fullName evidence="3">Iron(III) ABC superfamily ATP binding cassette transporter, ABC protein</fullName>
        <ecNumber evidence="3">3.6.3.30</ecNumber>
    </submittedName>
</protein>
<evidence type="ECO:0000256" key="1">
    <source>
        <dbReference type="ARBA" id="ARBA00022448"/>
    </source>
</evidence>